<feature type="transmembrane region" description="Helical" evidence="6">
    <location>
        <begin position="6"/>
        <end position="36"/>
    </location>
</feature>
<keyword evidence="6" id="KW-1003">Cell membrane</keyword>
<dbReference type="Pfam" id="PF01925">
    <property type="entry name" value="TauE"/>
    <property type="match status" value="1"/>
</dbReference>
<keyword evidence="8" id="KW-1185">Reference proteome</keyword>
<dbReference type="Proteomes" id="UP001254848">
    <property type="component" value="Unassembled WGS sequence"/>
</dbReference>
<organism evidence="7 8">
    <name type="scientific">Anaeroselena agilis</name>
    <dbReference type="NCBI Taxonomy" id="3063788"/>
    <lineage>
        <taxon>Bacteria</taxon>
        <taxon>Bacillati</taxon>
        <taxon>Bacillota</taxon>
        <taxon>Negativicutes</taxon>
        <taxon>Acetonemataceae</taxon>
        <taxon>Anaeroselena</taxon>
    </lineage>
</organism>
<evidence type="ECO:0000256" key="6">
    <source>
        <dbReference type="RuleBase" id="RU363041"/>
    </source>
</evidence>
<comment type="subcellular location">
    <subcellularLocation>
        <location evidence="6">Cell membrane</location>
        <topology evidence="6">Multi-pass membrane protein</topology>
    </subcellularLocation>
    <subcellularLocation>
        <location evidence="1">Membrane</location>
        <topology evidence="1">Multi-pass membrane protein</topology>
    </subcellularLocation>
</comment>
<comment type="caution">
    <text evidence="7">The sequence shown here is derived from an EMBL/GenBank/DDBJ whole genome shotgun (WGS) entry which is preliminary data.</text>
</comment>
<dbReference type="PANTHER" id="PTHR43701">
    <property type="entry name" value="MEMBRANE TRANSPORTER PROTEIN MJ0441-RELATED"/>
    <property type="match status" value="1"/>
</dbReference>
<name>A0ABU3P0C8_9FIRM</name>
<evidence type="ECO:0000256" key="1">
    <source>
        <dbReference type="ARBA" id="ARBA00004141"/>
    </source>
</evidence>
<evidence type="ECO:0000256" key="3">
    <source>
        <dbReference type="ARBA" id="ARBA00022692"/>
    </source>
</evidence>
<evidence type="ECO:0000313" key="7">
    <source>
        <dbReference type="EMBL" id="MDT8902495.1"/>
    </source>
</evidence>
<feature type="transmembrane region" description="Helical" evidence="6">
    <location>
        <begin position="48"/>
        <end position="65"/>
    </location>
</feature>
<accession>A0ABU3P0C8</accession>
<dbReference type="InterPro" id="IPR051598">
    <property type="entry name" value="TSUP/Inactive_protease-like"/>
</dbReference>
<evidence type="ECO:0000313" key="8">
    <source>
        <dbReference type="Proteomes" id="UP001254848"/>
    </source>
</evidence>
<keyword evidence="3 6" id="KW-0812">Transmembrane</keyword>
<feature type="transmembrane region" description="Helical" evidence="6">
    <location>
        <begin position="71"/>
        <end position="91"/>
    </location>
</feature>
<evidence type="ECO:0000256" key="5">
    <source>
        <dbReference type="ARBA" id="ARBA00023136"/>
    </source>
</evidence>
<keyword evidence="5 6" id="KW-0472">Membrane</keyword>
<proteinExistence type="inferred from homology"/>
<evidence type="ECO:0000256" key="4">
    <source>
        <dbReference type="ARBA" id="ARBA00022989"/>
    </source>
</evidence>
<dbReference type="InterPro" id="IPR002781">
    <property type="entry name" value="TM_pro_TauE-like"/>
</dbReference>
<gene>
    <name evidence="7" type="ORF">Q4T40_14690</name>
</gene>
<sequence>MNKAKAVLIGAIGGAVGGLLGIGGAIILVPCMIYFLGVSQHSAHATSLAIVIPGAVMSAFVYNTFGQLDIGLAVLFAAGGMTGAYIGSALLPRVRPAVLKRIFAVLALAMSIRMGWGL</sequence>
<evidence type="ECO:0000256" key="2">
    <source>
        <dbReference type="ARBA" id="ARBA00009142"/>
    </source>
</evidence>
<comment type="similarity">
    <text evidence="2 6">Belongs to the 4-toluene sulfonate uptake permease (TSUP) (TC 2.A.102) family.</text>
</comment>
<keyword evidence="4 6" id="KW-1133">Transmembrane helix</keyword>
<dbReference type="EMBL" id="JAUOZS010000001">
    <property type="protein sequence ID" value="MDT8902495.1"/>
    <property type="molecule type" value="Genomic_DNA"/>
</dbReference>
<protein>
    <recommendedName>
        <fullName evidence="6">Probable membrane transporter protein</fullName>
    </recommendedName>
</protein>
<dbReference type="PANTHER" id="PTHR43701:SF2">
    <property type="entry name" value="MEMBRANE TRANSPORTER PROTEIN YJNA-RELATED"/>
    <property type="match status" value="1"/>
</dbReference>
<reference evidence="7 8" key="1">
    <citation type="submission" date="2023-07" db="EMBL/GenBank/DDBJ databases">
        <title>The novel representative of Negativicutes class, Anaeroselena agilis gen. nov. sp. nov.</title>
        <authorList>
            <person name="Prokofeva M.I."/>
            <person name="Elcheninov A.G."/>
            <person name="Klyukina A."/>
            <person name="Kublanov I.V."/>
            <person name="Frolov E.N."/>
            <person name="Podosokorskaya O.A."/>
        </authorList>
    </citation>
    <scope>NUCLEOTIDE SEQUENCE [LARGE SCALE GENOMIC DNA]</scope>
    <source>
        <strain evidence="7 8">4137-cl</strain>
    </source>
</reference>
<dbReference type="RefSeq" id="WP_413780975.1">
    <property type="nucleotide sequence ID" value="NZ_JAUOZS010000001.1"/>
</dbReference>